<dbReference type="InterPro" id="IPR050129">
    <property type="entry name" value="Zn_alcohol_dh"/>
</dbReference>
<protein>
    <submittedName>
        <fullName evidence="5">Alcohol dehydrogenase catalytic domain-containing protein</fullName>
    </submittedName>
</protein>
<dbReference type="SUPFAM" id="SSF51735">
    <property type="entry name" value="NAD(P)-binding Rossmann-fold domains"/>
    <property type="match status" value="1"/>
</dbReference>
<evidence type="ECO:0000313" key="6">
    <source>
        <dbReference type="Proteomes" id="UP001438008"/>
    </source>
</evidence>
<keyword evidence="1" id="KW-0479">Metal-binding</keyword>
<dbReference type="SUPFAM" id="SSF50129">
    <property type="entry name" value="GroES-like"/>
    <property type="match status" value="1"/>
</dbReference>
<sequence length="348" mass="37337">MKVLLAYKPGEMRIVEMEKPVPGPGEILAKVAHCGICATDVAIADGTLTLGDGMDPIYPVRIGHEWSGVVVETGEGTWRLKPGDRVISDTGYSCGECEACLNGEYQSCENGRAIGTTGNCWPGAFAEYMLMPERLTFKVPDNVPLDEAALVEPSSIGLYGLLRAHIGPGMNLLVVGTGPIGLGGMACAKGMGIGKTILAGRKEKKLAIGKEMGADILVNTTKEDLHEVVMRETRGRGMDVILDTTGDPNMLNDLLLMLRGSGTIVIPGFYECELNGVKLDRLIAKNCTMIGAAGTPNMGRKILDMLANGHTSLKPMITERYPFDQAIEAFAAVKAHNDRRVKIMIDFD</sequence>
<dbReference type="Gene3D" id="3.90.180.10">
    <property type="entry name" value="Medium-chain alcohol dehydrogenases, catalytic domain"/>
    <property type="match status" value="1"/>
</dbReference>
<dbReference type="RefSeq" id="WP_349165007.1">
    <property type="nucleotide sequence ID" value="NZ_JBBMFE010000012.1"/>
</dbReference>
<keyword evidence="6" id="KW-1185">Reference proteome</keyword>
<keyword evidence="2" id="KW-0862">Zinc</keyword>
<name>A0ABV1FJP8_9FIRM</name>
<evidence type="ECO:0000256" key="3">
    <source>
        <dbReference type="ARBA" id="ARBA00023002"/>
    </source>
</evidence>
<reference evidence="5 6" key="1">
    <citation type="submission" date="2024-03" db="EMBL/GenBank/DDBJ databases">
        <title>Human intestinal bacterial collection.</title>
        <authorList>
            <person name="Pauvert C."/>
            <person name="Hitch T.C.A."/>
            <person name="Clavel T."/>
        </authorList>
    </citation>
    <scope>NUCLEOTIDE SEQUENCE [LARGE SCALE GENOMIC DNA]</scope>
    <source>
        <strain evidence="5 6">CLA-AA-H132</strain>
    </source>
</reference>
<dbReference type="PANTHER" id="PTHR43401:SF2">
    <property type="entry name" value="L-THREONINE 3-DEHYDROGENASE"/>
    <property type="match status" value="1"/>
</dbReference>
<dbReference type="Pfam" id="PF08240">
    <property type="entry name" value="ADH_N"/>
    <property type="match status" value="1"/>
</dbReference>
<dbReference type="Gene3D" id="3.40.50.720">
    <property type="entry name" value="NAD(P)-binding Rossmann-like Domain"/>
    <property type="match status" value="1"/>
</dbReference>
<evidence type="ECO:0000256" key="2">
    <source>
        <dbReference type="ARBA" id="ARBA00022833"/>
    </source>
</evidence>
<proteinExistence type="predicted"/>
<dbReference type="SMART" id="SM00829">
    <property type="entry name" value="PKS_ER"/>
    <property type="match status" value="1"/>
</dbReference>
<feature type="domain" description="Enoyl reductase (ER)" evidence="4">
    <location>
        <begin position="10"/>
        <end position="345"/>
    </location>
</feature>
<dbReference type="PANTHER" id="PTHR43401">
    <property type="entry name" value="L-THREONINE 3-DEHYDROGENASE"/>
    <property type="match status" value="1"/>
</dbReference>
<evidence type="ECO:0000313" key="5">
    <source>
        <dbReference type="EMBL" id="MEQ2473280.1"/>
    </source>
</evidence>
<dbReference type="InterPro" id="IPR020843">
    <property type="entry name" value="ER"/>
</dbReference>
<dbReference type="EMBL" id="JBBMFE010000012">
    <property type="protein sequence ID" value="MEQ2473280.1"/>
    <property type="molecule type" value="Genomic_DNA"/>
</dbReference>
<keyword evidence="3" id="KW-0560">Oxidoreductase</keyword>
<comment type="caution">
    <text evidence="5">The sequence shown here is derived from an EMBL/GenBank/DDBJ whole genome shotgun (WGS) entry which is preliminary data.</text>
</comment>
<accession>A0ABV1FJP8</accession>
<gene>
    <name evidence="5" type="ORF">WMO29_12405</name>
</gene>
<dbReference type="Proteomes" id="UP001438008">
    <property type="component" value="Unassembled WGS sequence"/>
</dbReference>
<evidence type="ECO:0000259" key="4">
    <source>
        <dbReference type="SMART" id="SM00829"/>
    </source>
</evidence>
<dbReference type="InterPro" id="IPR036291">
    <property type="entry name" value="NAD(P)-bd_dom_sf"/>
</dbReference>
<organism evidence="5 6">
    <name type="scientific">Laedolimicola intestinihominis</name>
    <dbReference type="NCBI Taxonomy" id="3133166"/>
    <lineage>
        <taxon>Bacteria</taxon>
        <taxon>Bacillati</taxon>
        <taxon>Bacillota</taxon>
        <taxon>Clostridia</taxon>
        <taxon>Lachnospirales</taxon>
        <taxon>Lachnospiraceae</taxon>
        <taxon>Laedolimicola</taxon>
    </lineage>
</organism>
<dbReference type="InterPro" id="IPR011032">
    <property type="entry name" value="GroES-like_sf"/>
</dbReference>
<dbReference type="InterPro" id="IPR013154">
    <property type="entry name" value="ADH-like_N"/>
</dbReference>
<evidence type="ECO:0000256" key="1">
    <source>
        <dbReference type="ARBA" id="ARBA00022723"/>
    </source>
</evidence>
<dbReference type="InterPro" id="IPR013149">
    <property type="entry name" value="ADH-like_C"/>
</dbReference>
<dbReference type="Pfam" id="PF00107">
    <property type="entry name" value="ADH_zinc_N"/>
    <property type="match status" value="1"/>
</dbReference>